<evidence type="ECO:0000256" key="6">
    <source>
        <dbReference type="SAM" id="Phobius"/>
    </source>
</evidence>
<dbReference type="EMBL" id="PDCG01000002">
    <property type="protein sequence ID" value="RBP98143.1"/>
    <property type="molecule type" value="Genomic_DNA"/>
</dbReference>
<dbReference type="GO" id="GO:0005886">
    <property type="term" value="C:plasma membrane"/>
    <property type="evidence" value="ECO:0007669"/>
    <property type="project" value="UniProtKB-SubCell"/>
</dbReference>
<dbReference type="Pfam" id="PF02687">
    <property type="entry name" value="FtsX"/>
    <property type="match status" value="1"/>
</dbReference>
<evidence type="ECO:0000256" key="5">
    <source>
        <dbReference type="ARBA" id="ARBA00023136"/>
    </source>
</evidence>
<keyword evidence="3 6" id="KW-0812">Transmembrane</keyword>
<accession>A0A366KAK6</accession>
<comment type="subcellular location">
    <subcellularLocation>
        <location evidence="1">Cell membrane</location>
        <topology evidence="1">Multi-pass membrane protein</topology>
    </subcellularLocation>
</comment>
<protein>
    <recommendedName>
        <fullName evidence="7">ABC3 transporter permease C-terminal domain-containing protein</fullName>
    </recommendedName>
</protein>
<feature type="transmembrane region" description="Helical" evidence="6">
    <location>
        <begin position="38"/>
        <end position="56"/>
    </location>
</feature>
<comment type="caution">
    <text evidence="8">The sequence shown here is derived from an EMBL/GenBank/DDBJ whole genome shotgun (WGS) entry which is preliminary data.</text>
</comment>
<keyword evidence="9" id="KW-1185">Reference proteome</keyword>
<evidence type="ECO:0000256" key="4">
    <source>
        <dbReference type="ARBA" id="ARBA00022989"/>
    </source>
</evidence>
<dbReference type="AlphaFoldDB" id="A0A366KAK6"/>
<name>A0A366KAK6_9BIFI</name>
<reference evidence="8 9" key="1">
    <citation type="submission" date="2017-10" db="EMBL/GenBank/DDBJ databases">
        <title>Bifidobacterium xylocopum sp. nov. and Bifidobacterium aemilianum sp. nov., from the carpenter bee (Xylocopa violacea) digestive tract.</title>
        <authorList>
            <person name="Alberoni D."/>
            <person name="Baffoni L."/>
            <person name="Di Gioia D."/>
            <person name="Gaggia F."/>
            <person name="Biavati B."/>
        </authorList>
    </citation>
    <scope>NUCLEOTIDE SEQUENCE [LARGE SCALE GENOMIC DNA]</scope>
    <source>
        <strain evidence="8 9">XV10</strain>
    </source>
</reference>
<evidence type="ECO:0000256" key="3">
    <source>
        <dbReference type="ARBA" id="ARBA00022692"/>
    </source>
</evidence>
<evidence type="ECO:0000313" key="8">
    <source>
        <dbReference type="EMBL" id="RBP98143.1"/>
    </source>
</evidence>
<evidence type="ECO:0000259" key="7">
    <source>
        <dbReference type="Pfam" id="PF02687"/>
    </source>
</evidence>
<gene>
    <name evidence="8" type="ORF">CRD60_03050</name>
</gene>
<evidence type="ECO:0000256" key="1">
    <source>
        <dbReference type="ARBA" id="ARBA00004651"/>
    </source>
</evidence>
<evidence type="ECO:0000313" key="9">
    <source>
        <dbReference type="Proteomes" id="UP000252530"/>
    </source>
</evidence>
<feature type="domain" description="ABC3 transporter permease C-terminal" evidence="7">
    <location>
        <begin position="41"/>
        <end position="91"/>
    </location>
</feature>
<keyword evidence="2" id="KW-1003">Cell membrane</keyword>
<proteinExistence type="predicted"/>
<dbReference type="InterPro" id="IPR003838">
    <property type="entry name" value="ABC3_permease_C"/>
</dbReference>
<keyword evidence="4 6" id="KW-1133">Transmembrane helix</keyword>
<organism evidence="8 9">
    <name type="scientific">Bifidobacterium aemilianum</name>
    <dbReference type="NCBI Taxonomy" id="2493120"/>
    <lineage>
        <taxon>Bacteria</taxon>
        <taxon>Bacillati</taxon>
        <taxon>Actinomycetota</taxon>
        <taxon>Actinomycetes</taxon>
        <taxon>Bifidobacteriales</taxon>
        <taxon>Bifidobacteriaceae</taxon>
        <taxon>Bifidobacterium</taxon>
    </lineage>
</organism>
<dbReference type="Proteomes" id="UP000252530">
    <property type="component" value="Unassembled WGS sequence"/>
</dbReference>
<sequence length="113" mass="12217">MLVLLAIMLSSAKAVSTIPDMDVQGRTGWQNLMTPFVALPIAAVLIIPQVVSSLIAQRRRNLALLALQGATPWQLTGLTCLRVLILALAASCSHRPPLSYRSAPCMLGRRRSL</sequence>
<evidence type="ECO:0000256" key="2">
    <source>
        <dbReference type="ARBA" id="ARBA00022475"/>
    </source>
</evidence>
<keyword evidence="5 6" id="KW-0472">Membrane</keyword>